<feature type="domain" description="Leucine-binding protein" evidence="4">
    <location>
        <begin position="111"/>
        <end position="389"/>
    </location>
</feature>
<dbReference type="Gene3D" id="3.40.50.2300">
    <property type="match status" value="2"/>
</dbReference>
<reference evidence="5" key="1">
    <citation type="submission" date="2019-03" db="EMBL/GenBank/DDBJ databases">
        <authorList>
            <person name="Hao L."/>
        </authorList>
    </citation>
    <scope>NUCLEOTIDE SEQUENCE</scope>
</reference>
<evidence type="ECO:0000256" key="2">
    <source>
        <dbReference type="SAM" id="MobiDB-lite"/>
    </source>
</evidence>
<feature type="transmembrane region" description="Helical" evidence="3">
    <location>
        <begin position="44"/>
        <end position="64"/>
    </location>
</feature>
<dbReference type="SUPFAM" id="SSF53822">
    <property type="entry name" value="Periplasmic binding protein-like I"/>
    <property type="match status" value="1"/>
</dbReference>
<keyword evidence="3" id="KW-0472">Membrane</keyword>
<dbReference type="InterPro" id="IPR028081">
    <property type="entry name" value="Leu-bd"/>
</dbReference>
<feature type="region of interest" description="Disordered" evidence="2">
    <location>
        <begin position="1"/>
        <end position="29"/>
    </location>
</feature>
<keyword evidence="1" id="KW-0732">Signal</keyword>
<evidence type="ECO:0000256" key="1">
    <source>
        <dbReference type="ARBA" id="ARBA00022729"/>
    </source>
</evidence>
<dbReference type="EMBL" id="CAADRM010000132">
    <property type="protein sequence ID" value="VFU17321.1"/>
    <property type="molecule type" value="Genomic_DNA"/>
</dbReference>
<organism evidence="5">
    <name type="scientific">anaerobic digester metagenome</name>
    <dbReference type="NCBI Taxonomy" id="1263854"/>
    <lineage>
        <taxon>unclassified sequences</taxon>
        <taxon>metagenomes</taxon>
        <taxon>ecological metagenomes</taxon>
    </lineage>
</organism>
<sequence length="437" mass="46825">MNSGGMNSFERPLPGGRKPGSHRTVPGLPGRRAKICRPYQGRTGWLKILSGLVLIAGILIAGSLTGCSRGKGEQTAVSGPDTGTLEVSVCMDVPDGDDPQESLIWRGIRQAHDLNGTLAGRKIELVLKDTGSATFDSLEAIAVFVRKEEISGPILFRSSRAIGPKGGFTRDSGTFITVMPSAQCLLQEGQDCTAVQLGSSLKDRARAAALFARNSLDASDAMIVLDQDAPGSVLLASRFSSEMISLGGVVSELCILSGDGADLHDVLGAVKQKNPGVIYLPYAEKTTLPAIRTLRRQHPESPIVVVNVPQEQQFLAQGGDDLDGVYMVTDYRAASTRRRGISSWIGRIAGRPEIEAAREPLAALGADAYLVLMDLLKEGLCDGSTREPVLSTEGNETFAEAEHPGDMDALRRRIHIYRVETGVIQGRHLKYLESIDP</sequence>
<evidence type="ECO:0000313" key="5">
    <source>
        <dbReference type="EMBL" id="VFU17321.1"/>
    </source>
</evidence>
<keyword evidence="3" id="KW-0812">Transmembrane</keyword>
<protein>
    <recommendedName>
        <fullName evidence="4">Leucine-binding protein domain-containing protein</fullName>
    </recommendedName>
</protein>
<gene>
    <name evidence="5" type="ORF">SCFA_660007</name>
</gene>
<evidence type="ECO:0000259" key="4">
    <source>
        <dbReference type="Pfam" id="PF13458"/>
    </source>
</evidence>
<evidence type="ECO:0000256" key="3">
    <source>
        <dbReference type="SAM" id="Phobius"/>
    </source>
</evidence>
<accession>A0A485M392</accession>
<keyword evidence="3" id="KW-1133">Transmembrane helix</keyword>
<dbReference type="InterPro" id="IPR028082">
    <property type="entry name" value="Peripla_BP_I"/>
</dbReference>
<proteinExistence type="predicted"/>
<name>A0A485M392_9ZZZZ</name>
<dbReference type="Pfam" id="PF13458">
    <property type="entry name" value="Peripla_BP_6"/>
    <property type="match status" value="1"/>
</dbReference>
<dbReference type="AlphaFoldDB" id="A0A485M392"/>